<proteinExistence type="predicted"/>
<keyword evidence="1" id="KW-1133">Transmembrane helix</keyword>
<reference evidence="2 3" key="1">
    <citation type="journal article" date="2013" name="PLoS ONE">
        <title>Lactobacillus paracasei comparative genomics: towards species pan-genome definition and exploitation of diversity.</title>
        <authorList>
            <person name="Smokvina T."/>
            <person name="Wels M."/>
            <person name="Polka J."/>
            <person name="Chervaux C."/>
            <person name="Brisse S."/>
            <person name="Boekhorst J."/>
            <person name="van Hylckama Vlieg J.E."/>
            <person name="Siezen R.J."/>
        </authorList>
    </citation>
    <scope>NUCLEOTIDE SEQUENCE [LARGE SCALE GENOMIC DNA]</scope>
    <source>
        <strain evidence="2 3">Lpp14</strain>
    </source>
</reference>
<name>A0A829GSD1_LACPA</name>
<evidence type="ECO:0000256" key="1">
    <source>
        <dbReference type="SAM" id="Phobius"/>
    </source>
</evidence>
<dbReference type="InterPro" id="IPR031616">
    <property type="entry name" value="BsrE-like"/>
</dbReference>
<accession>A0A829GSD1</accession>
<evidence type="ECO:0000313" key="3">
    <source>
        <dbReference type="Proteomes" id="UP000014264"/>
    </source>
</evidence>
<evidence type="ECO:0000313" key="2">
    <source>
        <dbReference type="EMBL" id="EPC63093.1"/>
    </source>
</evidence>
<feature type="transmembrane region" description="Helical" evidence="1">
    <location>
        <begin position="6"/>
        <end position="32"/>
    </location>
</feature>
<keyword evidence="1" id="KW-0472">Membrane</keyword>
<dbReference type="EMBL" id="ANJZ01000145">
    <property type="protein sequence ID" value="EPC63093.1"/>
    <property type="molecule type" value="Genomic_DNA"/>
</dbReference>
<dbReference type="Proteomes" id="UP000014264">
    <property type="component" value="Unassembled WGS sequence"/>
</dbReference>
<sequence length="49" mass="5369">MSVADALMLMLIFGGFILSLIALIITIVVAIIDNQTDRHSTFDEFDGLN</sequence>
<keyword evidence="1" id="KW-0812">Transmembrane</keyword>
<dbReference type="AlphaFoldDB" id="A0A829GSD1"/>
<protein>
    <submittedName>
        <fullName evidence="2">Putative cytosolic protein</fullName>
    </submittedName>
</protein>
<dbReference type="Pfam" id="PF16935">
    <property type="entry name" value="Hol_Tox"/>
    <property type="match status" value="1"/>
</dbReference>
<organism evidence="2 3">
    <name type="scientific">Lacticaseibacillus paracasei subsp. paracasei Lpp14</name>
    <dbReference type="NCBI Taxonomy" id="1256204"/>
    <lineage>
        <taxon>Bacteria</taxon>
        <taxon>Bacillati</taxon>
        <taxon>Bacillota</taxon>
        <taxon>Bacilli</taxon>
        <taxon>Lactobacillales</taxon>
        <taxon>Lactobacillaceae</taxon>
        <taxon>Lacticaseibacillus</taxon>
    </lineage>
</organism>
<gene>
    <name evidence="2" type="ORF">Lpp14_05790</name>
</gene>
<comment type="caution">
    <text evidence="2">The sequence shown here is derived from an EMBL/GenBank/DDBJ whole genome shotgun (WGS) entry which is preliminary data.</text>
</comment>